<sequence>MNSTQPPNDRPRIGLITNPHSRRNRAALADVEAMLKAHNNIRHYITRSEDEISLALQTFSEQDVQIVAINGGDGTTTQIFAALLNASPFDVPPTVVLLPGGTTNMNAADTGMRGKLKASIRLLCRWSDGETIRTQELYRPILRVDGAIGHDALYGMFFGAGTIIRGIEYCKTRVHRVGLINEIGPGVALLRALWGILCGDPKFAAPVDAYIRLAERGDAPERQLVILLVSSLERLFLGMRPWWGSEQQPLHCTWVQKPTYKLLRKLPGLLRGKPPASATPENGYFSHNTLQIELDMDATFTIDGELFQASREHGPIRVSHGGAIKFLKIGP</sequence>
<dbReference type="InterPro" id="IPR017438">
    <property type="entry name" value="ATP-NAD_kinase_N"/>
</dbReference>
<dbReference type="AlphaFoldDB" id="A0A3B0YX94"/>
<dbReference type="InterPro" id="IPR016064">
    <property type="entry name" value="NAD/diacylglycerol_kinase_sf"/>
</dbReference>
<dbReference type="SUPFAM" id="SSF111331">
    <property type="entry name" value="NAD kinase/diacylglycerol kinase-like"/>
    <property type="match status" value="1"/>
</dbReference>
<reference evidence="2" key="1">
    <citation type="submission" date="2018-06" db="EMBL/GenBank/DDBJ databases">
        <authorList>
            <person name="Zhirakovskaya E."/>
        </authorList>
    </citation>
    <scope>NUCLEOTIDE SEQUENCE</scope>
</reference>
<dbReference type="Pfam" id="PF00781">
    <property type="entry name" value="DAGK_cat"/>
    <property type="match status" value="1"/>
</dbReference>
<dbReference type="EMBL" id="UOFN01000129">
    <property type="protein sequence ID" value="VAW80563.1"/>
    <property type="molecule type" value="Genomic_DNA"/>
</dbReference>
<name>A0A3B0YX94_9ZZZZ</name>
<dbReference type="GO" id="GO:0016301">
    <property type="term" value="F:kinase activity"/>
    <property type="evidence" value="ECO:0007669"/>
    <property type="project" value="InterPro"/>
</dbReference>
<feature type="domain" description="DAGKc" evidence="1">
    <location>
        <begin position="13"/>
        <end position="125"/>
    </location>
</feature>
<accession>A0A3B0YX94</accession>
<organism evidence="2">
    <name type="scientific">hydrothermal vent metagenome</name>
    <dbReference type="NCBI Taxonomy" id="652676"/>
    <lineage>
        <taxon>unclassified sequences</taxon>
        <taxon>metagenomes</taxon>
        <taxon>ecological metagenomes</taxon>
    </lineage>
</organism>
<dbReference type="InterPro" id="IPR001206">
    <property type="entry name" value="Diacylglycerol_kinase_cat_dom"/>
</dbReference>
<proteinExistence type="predicted"/>
<evidence type="ECO:0000313" key="2">
    <source>
        <dbReference type="EMBL" id="VAW80563.1"/>
    </source>
</evidence>
<gene>
    <name evidence="2" type="ORF">MNBD_GAMMA15-2374</name>
</gene>
<protein>
    <recommendedName>
        <fullName evidence="1">DAGKc domain-containing protein</fullName>
    </recommendedName>
</protein>
<dbReference type="Gene3D" id="3.40.50.10330">
    <property type="entry name" value="Probable inorganic polyphosphate/atp-NAD kinase, domain 1"/>
    <property type="match status" value="1"/>
</dbReference>
<evidence type="ECO:0000259" key="1">
    <source>
        <dbReference type="Pfam" id="PF00781"/>
    </source>
</evidence>